<dbReference type="InterPro" id="IPR025160">
    <property type="entry name" value="AATF"/>
</dbReference>
<accession>A0A6T6CQ15</accession>
<name>A0A6T6CQ15_9RHOD</name>
<dbReference type="InterPro" id="IPR039223">
    <property type="entry name" value="AATF/Bfr2"/>
</dbReference>
<feature type="domain" description="Apoptosis-antagonizing transcription factor C-terminal" evidence="3">
    <location>
        <begin position="398"/>
        <end position="474"/>
    </location>
</feature>
<sequence length="487" mass="55610">MSMGFSIQRVREKAEETWLGRVMGMKRRRNHGNGVGPHRGRVADHDPENADGWRMYDVREEDEADKSDGSEVDGRGEVELKDAGDDVGNGAATKGRLRFRAGIAEIPEGLSEGARRRVRGKRTSRKELELESNAWEARWTASDGDEEDGMWNGTASPSEDKGTGSMAEREVEHEGKGETDEEDNDEEEFGEVLRKLEDERRADMMIAKELARLKGNLEPIFSLRIRMQTIMKLANRLPSQKKPHEDEETEGVRKKSFRSVVRLLEACMALEINLSTNQREKDLDPGEAREMADFSSELENLWHVIRQSHNDYSHEREQVLEDLSKHMSDISKMSIDAEKKFKAVQQSINLQISAISKDMERLLKRTQVMRNPIEFVEPPSGENQMDHNPEIFDDSDFFQQILKEIVESESLEDRASSRALLAQRSKSKLRKQVDRRASKGRKIRYVTHEKLQGFLAPREIMYPSGIDELVAGLFGRRSLIAVEDGET</sequence>
<evidence type="ECO:0000313" key="5">
    <source>
        <dbReference type="EMBL" id="CAD9237643.1"/>
    </source>
</evidence>
<evidence type="ECO:0000256" key="2">
    <source>
        <dbReference type="SAM" id="MobiDB-lite"/>
    </source>
</evidence>
<dbReference type="EMBL" id="HBGH01017588">
    <property type="protein sequence ID" value="CAD9237644.1"/>
    <property type="molecule type" value="Transcribed_RNA"/>
</dbReference>
<comment type="similarity">
    <text evidence="1">Belongs to the AATF family.</text>
</comment>
<evidence type="ECO:0000259" key="4">
    <source>
        <dbReference type="Pfam" id="PF13339"/>
    </source>
</evidence>
<dbReference type="PANTHER" id="PTHR15565">
    <property type="entry name" value="AATF PROTEIN APOPTOSIS ANTAGONIZING TRANSCRIPTION FACTOR"/>
    <property type="match status" value="1"/>
</dbReference>
<gene>
    <name evidence="5" type="ORF">CCAE0312_LOCUS9742</name>
    <name evidence="6" type="ORF">CCAE0312_LOCUS9743</name>
</gene>
<evidence type="ECO:0000313" key="6">
    <source>
        <dbReference type="EMBL" id="CAD9237644.1"/>
    </source>
</evidence>
<feature type="domain" description="AATF leucine zipper-containing" evidence="4">
    <location>
        <begin position="221"/>
        <end position="321"/>
    </location>
</feature>
<proteinExistence type="inferred from homology"/>
<protein>
    <recommendedName>
        <fullName evidence="7">Protein BFR2</fullName>
    </recommendedName>
</protein>
<feature type="compositionally biased region" description="Acidic residues" evidence="2">
    <location>
        <begin position="179"/>
        <end position="190"/>
    </location>
</feature>
<dbReference type="EMBL" id="HBGH01017587">
    <property type="protein sequence ID" value="CAD9237643.1"/>
    <property type="molecule type" value="Transcribed_RNA"/>
</dbReference>
<feature type="compositionally biased region" description="Basic and acidic residues" evidence="2">
    <location>
        <begin position="66"/>
        <end position="84"/>
    </location>
</feature>
<feature type="region of interest" description="Disordered" evidence="2">
    <location>
        <begin position="27"/>
        <end position="96"/>
    </location>
</feature>
<dbReference type="AlphaFoldDB" id="A0A6T6CQ15"/>
<feature type="compositionally biased region" description="Basic and acidic residues" evidence="2">
    <location>
        <begin position="158"/>
        <end position="178"/>
    </location>
</feature>
<feature type="region of interest" description="Disordered" evidence="2">
    <location>
        <begin position="137"/>
        <end position="190"/>
    </location>
</feature>
<evidence type="ECO:0000259" key="3">
    <source>
        <dbReference type="Pfam" id="PF08164"/>
    </source>
</evidence>
<dbReference type="PANTHER" id="PTHR15565:SF0">
    <property type="entry name" value="PROTEIN AATF"/>
    <property type="match status" value="1"/>
</dbReference>
<dbReference type="Pfam" id="PF13339">
    <property type="entry name" value="AATF-Che1"/>
    <property type="match status" value="1"/>
</dbReference>
<evidence type="ECO:0008006" key="7">
    <source>
        <dbReference type="Google" id="ProtNLM"/>
    </source>
</evidence>
<evidence type="ECO:0000256" key="1">
    <source>
        <dbReference type="ARBA" id="ARBA00008966"/>
    </source>
</evidence>
<organism evidence="5">
    <name type="scientific">Compsopogon caeruleus</name>
    <dbReference type="NCBI Taxonomy" id="31354"/>
    <lineage>
        <taxon>Eukaryota</taxon>
        <taxon>Rhodophyta</taxon>
        <taxon>Compsopogonophyceae</taxon>
        <taxon>Compsopogonales</taxon>
        <taxon>Compsopogonaceae</taxon>
        <taxon>Compsopogon</taxon>
    </lineage>
</organism>
<dbReference type="Pfam" id="PF08164">
    <property type="entry name" value="TRAUB"/>
    <property type="match status" value="1"/>
</dbReference>
<dbReference type="GO" id="GO:0005730">
    <property type="term" value="C:nucleolus"/>
    <property type="evidence" value="ECO:0007669"/>
    <property type="project" value="TreeGrafter"/>
</dbReference>
<dbReference type="InterPro" id="IPR012617">
    <property type="entry name" value="AATF_C"/>
</dbReference>
<reference evidence="5" key="1">
    <citation type="submission" date="2021-01" db="EMBL/GenBank/DDBJ databases">
        <authorList>
            <person name="Corre E."/>
            <person name="Pelletier E."/>
            <person name="Niang G."/>
            <person name="Scheremetjew M."/>
            <person name="Finn R."/>
            <person name="Kale V."/>
            <person name="Holt S."/>
            <person name="Cochrane G."/>
            <person name="Meng A."/>
            <person name="Brown T."/>
            <person name="Cohen L."/>
        </authorList>
    </citation>
    <scope>NUCLEOTIDE SEQUENCE</scope>
    <source>
        <strain evidence="5">SAG 36.94</strain>
    </source>
</reference>